<protein>
    <submittedName>
        <fullName evidence="1">Uncharacterized protein</fullName>
    </submittedName>
</protein>
<proteinExistence type="predicted"/>
<organism evidence="1">
    <name type="scientific">Lepeophtheirus salmonis</name>
    <name type="common">Salmon louse</name>
    <name type="synonym">Caligus salmonis</name>
    <dbReference type="NCBI Taxonomy" id="72036"/>
    <lineage>
        <taxon>Eukaryota</taxon>
        <taxon>Metazoa</taxon>
        <taxon>Ecdysozoa</taxon>
        <taxon>Arthropoda</taxon>
        <taxon>Crustacea</taxon>
        <taxon>Multicrustacea</taxon>
        <taxon>Hexanauplia</taxon>
        <taxon>Copepoda</taxon>
        <taxon>Siphonostomatoida</taxon>
        <taxon>Caligidae</taxon>
        <taxon>Lepeophtheirus</taxon>
    </lineage>
</organism>
<reference evidence="1" key="1">
    <citation type="submission" date="2014-05" db="EMBL/GenBank/DDBJ databases">
        <authorList>
            <person name="Chronopoulou M."/>
        </authorList>
    </citation>
    <scope>NUCLEOTIDE SEQUENCE</scope>
    <source>
        <tissue evidence="1">Whole organism</tissue>
    </source>
</reference>
<sequence>MLIACVYPYPLLIILRSKNLWRNTRVSPSIIH</sequence>
<evidence type="ECO:0000313" key="1">
    <source>
        <dbReference type="EMBL" id="CDW48340.1"/>
    </source>
</evidence>
<dbReference type="EMBL" id="HACA01030979">
    <property type="protein sequence ID" value="CDW48340.1"/>
    <property type="molecule type" value="Transcribed_RNA"/>
</dbReference>
<accession>A0A0K2VDF7</accession>
<name>A0A0K2VDF7_LEPSM</name>
<dbReference type="AlphaFoldDB" id="A0A0K2VDF7"/>